<keyword evidence="6 10" id="KW-1133">Transmembrane helix</keyword>
<keyword evidence="4 10" id="KW-0812">Transmembrane</keyword>
<dbReference type="Proteomes" id="UP000007883">
    <property type="component" value="Chromosome"/>
</dbReference>
<dbReference type="PANTHER" id="PTHR30607:SF2">
    <property type="entry name" value="POTASSIUM-TRANSPORTING ATPASE POTASSIUM-BINDING SUBUNIT"/>
    <property type="match status" value="1"/>
</dbReference>
<evidence type="ECO:0000313" key="12">
    <source>
        <dbReference type="Proteomes" id="UP000007883"/>
    </source>
</evidence>
<dbReference type="AlphaFoldDB" id="I0HQF3"/>
<keyword evidence="1" id="KW-0813">Transport</keyword>
<keyword evidence="8 10" id="KW-0472">Membrane</keyword>
<evidence type="ECO:0000256" key="8">
    <source>
        <dbReference type="ARBA" id="ARBA00023136"/>
    </source>
</evidence>
<dbReference type="STRING" id="983917.RGE_18990"/>
<evidence type="ECO:0000256" key="4">
    <source>
        <dbReference type="ARBA" id="ARBA00022692"/>
    </source>
</evidence>
<dbReference type="Pfam" id="PF03814">
    <property type="entry name" value="KdpA"/>
    <property type="match status" value="1"/>
</dbReference>
<dbReference type="GO" id="GO:0008556">
    <property type="term" value="F:P-type potassium transmembrane transporter activity"/>
    <property type="evidence" value="ECO:0007669"/>
    <property type="project" value="InterPro"/>
</dbReference>
<protein>
    <submittedName>
        <fullName evidence="11">Potassium-transporting ATPase A chain (Pseudo)</fullName>
    </submittedName>
</protein>
<organism evidence="11 12">
    <name type="scientific">Rubrivivax gelatinosus (strain NBRC 100245 / IL144)</name>
    <dbReference type="NCBI Taxonomy" id="983917"/>
    <lineage>
        <taxon>Bacteria</taxon>
        <taxon>Pseudomonadati</taxon>
        <taxon>Pseudomonadota</taxon>
        <taxon>Betaproteobacteria</taxon>
        <taxon>Burkholderiales</taxon>
        <taxon>Sphaerotilaceae</taxon>
        <taxon>Rubrivivax</taxon>
    </lineage>
</organism>
<evidence type="ECO:0000256" key="2">
    <source>
        <dbReference type="ARBA" id="ARBA00022475"/>
    </source>
</evidence>
<proteinExistence type="predicted"/>
<evidence type="ECO:0000256" key="9">
    <source>
        <dbReference type="SAM" id="MobiDB-lite"/>
    </source>
</evidence>
<keyword evidence="3" id="KW-0633">Potassium transport</keyword>
<dbReference type="InterPro" id="IPR004623">
    <property type="entry name" value="KdpA"/>
</dbReference>
<reference evidence="11 12" key="1">
    <citation type="journal article" date="2012" name="J. Bacteriol.">
        <title>Complete genome sequence of phototrophic betaproteobacterium Rubrivivax gelatinosus IL144.</title>
        <authorList>
            <person name="Nagashima S."/>
            <person name="Kamimura A."/>
            <person name="Shimizu T."/>
            <person name="Nakamura-isaki S."/>
            <person name="Aono E."/>
            <person name="Sakamoto K."/>
            <person name="Ichikawa N."/>
            <person name="Nakazawa H."/>
            <person name="Sekine M."/>
            <person name="Yamazaki S."/>
            <person name="Fujita N."/>
            <person name="Shimada K."/>
            <person name="Hanada S."/>
            <person name="Nagashima K.V.P."/>
        </authorList>
    </citation>
    <scope>NUCLEOTIDE SEQUENCE [LARGE SCALE GENOMIC DNA]</scope>
    <source>
        <strain evidence="12">NBRC 100245 / IL144</strain>
    </source>
</reference>
<keyword evidence="12" id="KW-1185">Reference proteome</keyword>
<feature type="transmembrane region" description="Helical" evidence="10">
    <location>
        <begin position="111"/>
        <end position="136"/>
    </location>
</feature>
<feature type="region of interest" description="Disordered" evidence="9">
    <location>
        <begin position="1"/>
        <end position="33"/>
    </location>
</feature>
<evidence type="ECO:0000313" key="11">
    <source>
        <dbReference type="EMBL" id="BAL95240.1"/>
    </source>
</evidence>
<sequence>MAAGPRDRGRRPGPLRAGQPPGGAAVPPGRRRRGARARLGRLRARPDAVLRHRCTRRLRGAAAAGGTALKPPSATRSLADSAFNTAISFVTNTNWQGYGGESTMSYLTQMLALTVQNFLSAAIGIAVVVALVRGFACSSTPRGQTRSRPASMPRNTIVMDGRVEASIAQSHGRACLPAVFA</sequence>
<dbReference type="KEGG" id="rge:RGE_18990"/>
<evidence type="ECO:0000256" key="1">
    <source>
        <dbReference type="ARBA" id="ARBA00022448"/>
    </source>
</evidence>
<keyword evidence="5" id="KW-0630">Potassium</keyword>
<keyword evidence="2" id="KW-1003">Cell membrane</keyword>
<evidence type="ECO:0000256" key="7">
    <source>
        <dbReference type="ARBA" id="ARBA00023065"/>
    </source>
</evidence>
<evidence type="ECO:0000256" key="10">
    <source>
        <dbReference type="SAM" id="Phobius"/>
    </source>
</evidence>
<dbReference type="EMBL" id="AP012320">
    <property type="protein sequence ID" value="BAL95240.1"/>
    <property type="molecule type" value="Genomic_DNA"/>
</dbReference>
<dbReference type="eggNOG" id="COG2060">
    <property type="taxonomic scope" value="Bacteria"/>
</dbReference>
<evidence type="ECO:0000256" key="3">
    <source>
        <dbReference type="ARBA" id="ARBA00022538"/>
    </source>
</evidence>
<feature type="compositionally biased region" description="Low complexity" evidence="9">
    <location>
        <begin position="14"/>
        <end position="28"/>
    </location>
</feature>
<accession>I0HQF3</accession>
<dbReference type="GO" id="GO:0005886">
    <property type="term" value="C:plasma membrane"/>
    <property type="evidence" value="ECO:0007669"/>
    <property type="project" value="TreeGrafter"/>
</dbReference>
<name>I0HQF3_RUBGI</name>
<keyword evidence="7" id="KW-0406">Ion transport</keyword>
<gene>
    <name evidence="11" type="ordered locus">RGE_18990</name>
</gene>
<dbReference type="HOGENOM" id="CLU_1487998_0_0_4"/>
<evidence type="ECO:0000256" key="6">
    <source>
        <dbReference type="ARBA" id="ARBA00022989"/>
    </source>
</evidence>
<dbReference type="PANTHER" id="PTHR30607">
    <property type="entry name" value="POTASSIUM-TRANSPORTING ATPASE A CHAIN"/>
    <property type="match status" value="1"/>
</dbReference>
<evidence type="ECO:0000256" key="5">
    <source>
        <dbReference type="ARBA" id="ARBA00022958"/>
    </source>
</evidence>
<dbReference type="PATRIC" id="fig|983917.3.peg.1834"/>